<gene>
    <name evidence="1" type="ORF">BDN72DRAFT_966029</name>
</gene>
<reference evidence="1 2" key="1">
    <citation type="journal article" date="2019" name="Nat. Ecol. Evol.">
        <title>Megaphylogeny resolves global patterns of mushroom evolution.</title>
        <authorList>
            <person name="Varga T."/>
            <person name="Krizsan K."/>
            <person name="Foldi C."/>
            <person name="Dima B."/>
            <person name="Sanchez-Garcia M."/>
            <person name="Sanchez-Ramirez S."/>
            <person name="Szollosi G.J."/>
            <person name="Szarkandi J.G."/>
            <person name="Papp V."/>
            <person name="Albert L."/>
            <person name="Andreopoulos W."/>
            <person name="Angelini C."/>
            <person name="Antonin V."/>
            <person name="Barry K.W."/>
            <person name="Bougher N.L."/>
            <person name="Buchanan P."/>
            <person name="Buyck B."/>
            <person name="Bense V."/>
            <person name="Catcheside P."/>
            <person name="Chovatia M."/>
            <person name="Cooper J."/>
            <person name="Damon W."/>
            <person name="Desjardin D."/>
            <person name="Finy P."/>
            <person name="Geml J."/>
            <person name="Haridas S."/>
            <person name="Hughes K."/>
            <person name="Justo A."/>
            <person name="Karasinski D."/>
            <person name="Kautmanova I."/>
            <person name="Kiss B."/>
            <person name="Kocsube S."/>
            <person name="Kotiranta H."/>
            <person name="LaButti K.M."/>
            <person name="Lechner B.E."/>
            <person name="Liimatainen K."/>
            <person name="Lipzen A."/>
            <person name="Lukacs Z."/>
            <person name="Mihaltcheva S."/>
            <person name="Morgado L.N."/>
            <person name="Niskanen T."/>
            <person name="Noordeloos M.E."/>
            <person name="Ohm R.A."/>
            <person name="Ortiz-Santana B."/>
            <person name="Ovrebo C."/>
            <person name="Racz N."/>
            <person name="Riley R."/>
            <person name="Savchenko A."/>
            <person name="Shiryaev A."/>
            <person name="Soop K."/>
            <person name="Spirin V."/>
            <person name="Szebenyi C."/>
            <person name="Tomsovsky M."/>
            <person name="Tulloss R.E."/>
            <person name="Uehling J."/>
            <person name="Grigoriev I.V."/>
            <person name="Vagvolgyi C."/>
            <person name="Papp T."/>
            <person name="Martin F.M."/>
            <person name="Miettinen O."/>
            <person name="Hibbett D.S."/>
            <person name="Nagy L.G."/>
        </authorList>
    </citation>
    <scope>NUCLEOTIDE SEQUENCE [LARGE SCALE GENOMIC DNA]</scope>
    <source>
        <strain evidence="1 2">NL-1719</strain>
    </source>
</reference>
<organism evidence="1 2">
    <name type="scientific">Pluteus cervinus</name>
    <dbReference type="NCBI Taxonomy" id="181527"/>
    <lineage>
        <taxon>Eukaryota</taxon>
        <taxon>Fungi</taxon>
        <taxon>Dikarya</taxon>
        <taxon>Basidiomycota</taxon>
        <taxon>Agaricomycotina</taxon>
        <taxon>Agaricomycetes</taxon>
        <taxon>Agaricomycetidae</taxon>
        <taxon>Agaricales</taxon>
        <taxon>Pluteineae</taxon>
        <taxon>Pluteaceae</taxon>
        <taxon>Pluteus</taxon>
    </lineage>
</organism>
<evidence type="ECO:0000313" key="1">
    <source>
        <dbReference type="EMBL" id="TFK59547.1"/>
    </source>
</evidence>
<keyword evidence="2" id="KW-1185">Reference proteome</keyword>
<evidence type="ECO:0000313" key="2">
    <source>
        <dbReference type="Proteomes" id="UP000308600"/>
    </source>
</evidence>
<name>A0ACD3A1Q3_9AGAR</name>
<dbReference type="Proteomes" id="UP000308600">
    <property type="component" value="Unassembled WGS sequence"/>
</dbReference>
<accession>A0ACD3A1Q3</accession>
<proteinExistence type="predicted"/>
<sequence>MSKVTPTGLNAIEIAALQGVAVPKPVHPPAGQAKVPKGHFFPEYIGLLVEYPDPEWPPHAYLVFKKEEFDFIPVVTGSPYQEEDPPKRLIKHKELELYLAPGRVVPGIFPPPPVYIEASRESYVWDIVQSDDGLDGFYIATPGGSTAPLAISLEKRIPLLEDDKVIPPITFPPNQFPGQLRGGSTLQTRQDWERISG</sequence>
<protein>
    <submittedName>
        <fullName evidence="1">Uncharacterized protein</fullName>
    </submittedName>
</protein>
<dbReference type="EMBL" id="ML208948">
    <property type="protein sequence ID" value="TFK59547.1"/>
    <property type="molecule type" value="Genomic_DNA"/>
</dbReference>